<dbReference type="RefSeq" id="WP_190042581.1">
    <property type="nucleotide sequence ID" value="NZ_BNBE01000002.1"/>
</dbReference>
<comment type="caution">
    <text evidence="1">The sequence shown here is derived from an EMBL/GenBank/DDBJ whole genome shotgun (WGS) entry which is preliminary data.</text>
</comment>
<reference evidence="1" key="2">
    <citation type="submission" date="2020-09" db="EMBL/GenBank/DDBJ databases">
        <authorList>
            <person name="Sun Q."/>
            <person name="Ohkuma M."/>
        </authorList>
    </citation>
    <scope>NUCLEOTIDE SEQUENCE</scope>
    <source>
        <strain evidence="1">JCM 4122</strain>
    </source>
</reference>
<dbReference type="AlphaFoldDB" id="A0A919BRU8"/>
<keyword evidence="2" id="KW-1185">Reference proteome</keyword>
<proteinExistence type="predicted"/>
<protein>
    <submittedName>
        <fullName evidence="1">Uncharacterized protein</fullName>
    </submittedName>
</protein>
<sequence length="178" mass="19800">MTHVPAAMRVDREHTDTRGALGRILRSARTRGVHRSKADAPPVGRPLHQLRRRLNHNGLTRAAEGTRAARVVLYVRTFHGEDPGPVFSQLQDIAARKGWAVAYLHHDQLPFGGNPNVPPDEWPGWVAAKNQIKGGFADGVLVPNRHHISTDVAAYIRELEFVGYRNGFTWLLASESEP</sequence>
<evidence type="ECO:0000313" key="2">
    <source>
        <dbReference type="Proteomes" id="UP000632849"/>
    </source>
</evidence>
<evidence type="ECO:0000313" key="1">
    <source>
        <dbReference type="EMBL" id="GHG06558.1"/>
    </source>
</evidence>
<reference evidence="1" key="1">
    <citation type="journal article" date="2014" name="Int. J. Syst. Evol. Microbiol.">
        <title>Complete genome sequence of Corynebacterium casei LMG S-19264T (=DSM 44701T), isolated from a smear-ripened cheese.</title>
        <authorList>
            <consortium name="US DOE Joint Genome Institute (JGI-PGF)"/>
            <person name="Walter F."/>
            <person name="Albersmeier A."/>
            <person name="Kalinowski J."/>
            <person name="Ruckert C."/>
        </authorList>
    </citation>
    <scope>NUCLEOTIDE SEQUENCE</scope>
    <source>
        <strain evidence="1">JCM 4122</strain>
    </source>
</reference>
<dbReference type="Proteomes" id="UP000632849">
    <property type="component" value="Unassembled WGS sequence"/>
</dbReference>
<name>A0A919BRU8_STRFL</name>
<accession>A0A919BRU8</accession>
<organism evidence="1 2">
    <name type="scientific">Streptomyces filamentosus</name>
    <name type="common">Streptomyces roseosporus</name>
    <dbReference type="NCBI Taxonomy" id="67294"/>
    <lineage>
        <taxon>Bacteria</taxon>
        <taxon>Bacillati</taxon>
        <taxon>Actinomycetota</taxon>
        <taxon>Actinomycetes</taxon>
        <taxon>Kitasatosporales</taxon>
        <taxon>Streptomycetaceae</taxon>
        <taxon>Streptomyces</taxon>
    </lineage>
</organism>
<gene>
    <name evidence="1" type="ORF">GCM10017667_42250</name>
</gene>
<dbReference type="EMBL" id="BNBE01000002">
    <property type="protein sequence ID" value="GHG06558.1"/>
    <property type="molecule type" value="Genomic_DNA"/>
</dbReference>